<dbReference type="InterPro" id="IPR052247">
    <property type="entry name" value="Meiotic_Crossover_Helicase"/>
</dbReference>
<evidence type="ECO:0000256" key="8">
    <source>
        <dbReference type="ARBA" id="ARBA00034617"/>
    </source>
</evidence>
<dbReference type="Gene3D" id="1.10.3380.10">
    <property type="entry name" value="Sec63 N-terminal domain-like domain"/>
    <property type="match status" value="1"/>
</dbReference>
<evidence type="ECO:0000256" key="10">
    <source>
        <dbReference type="ARBA" id="ARBA00048988"/>
    </source>
</evidence>
<dbReference type="InterPro" id="IPR001650">
    <property type="entry name" value="Helicase_C-like"/>
</dbReference>
<dbReference type="PROSITE" id="PS51192">
    <property type="entry name" value="HELICASE_ATP_BIND_1"/>
    <property type="match status" value="1"/>
</dbReference>
<dbReference type="Pfam" id="PF02889">
    <property type="entry name" value="Sec63"/>
    <property type="match status" value="1"/>
</dbReference>
<dbReference type="GO" id="GO:0043138">
    <property type="term" value="F:3'-5' DNA helicase activity"/>
    <property type="evidence" value="ECO:0007669"/>
    <property type="project" value="UniProtKB-EC"/>
</dbReference>
<dbReference type="PANTHER" id="PTHR47835">
    <property type="entry name" value="HFM1, ATP DEPENDENT DNA HELICASE HOMOLOG"/>
    <property type="match status" value="1"/>
</dbReference>
<dbReference type="InterPro" id="IPR011545">
    <property type="entry name" value="DEAD/DEAH_box_helicase_dom"/>
</dbReference>
<dbReference type="SMART" id="SM00973">
    <property type="entry name" value="Sec63"/>
    <property type="match status" value="1"/>
</dbReference>
<dbReference type="CDD" id="cd18795">
    <property type="entry name" value="SF2_C_Ski2"/>
    <property type="match status" value="1"/>
</dbReference>
<dbReference type="SMART" id="SM00487">
    <property type="entry name" value="DEXDc"/>
    <property type="match status" value="1"/>
</dbReference>
<dbReference type="OrthoDB" id="5575at2759"/>
<evidence type="ECO:0000256" key="7">
    <source>
        <dbReference type="ARBA" id="ARBA00023254"/>
    </source>
</evidence>
<evidence type="ECO:0000256" key="5">
    <source>
        <dbReference type="ARBA" id="ARBA00022840"/>
    </source>
</evidence>
<evidence type="ECO:0000313" key="14">
    <source>
        <dbReference type="Proteomes" id="UP000829999"/>
    </source>
</evidence>
<dbReference type="FunFam" id="1.10.10.10:FF:000012">
    <property type="entry name" value="U5 small nuclear ribonucleoprotein helicase"/>
    <property type="match status" value="1"/>
</dbReference>
<comment type="similarity">
    <text evidence="1">Belongs to the helicase family. SKI2 subfamily.</text>
</comment>
<dbReference type="InterPro" id="IPR036390">
    <property type="entry name" value="WH_DNA-bd_sf"/>
</dbReference>
<dbReference type="PANTHER" id="PTHR47835:SF3">
    <property type="entry name" value="HELICASE FOR MEIOSIS 1"/>
    <property type="match status" value="1"/>
</dbReference>
<feature type="compositionally biased region" description="Polar residues" evidence="11">
    <location>
        <begin position="17"/>
        <end position="39"/>
    </location>
</feature>
<evidence type="ECO:0000313" key="15">
    <source>
        <dbReference type="RefSeq" id="XP_050555445.1"/>
    </source>
</evidence>
<evidence type="ECO:0000256" key="3">
    <source>
        <dbReference type="ARBA" id="ARBA00022801"/>
    </source>
</evidence>
<accession>A0A9R0DYJ2</accession>
<feature type="region of interest" description="Disordered" evidence="11">
    <location>
        <begin position="1686"/>
        <end position="1712"/>
    </location>
</feature>
<dbReference type="SMART" id="SM00490">
    <property type="entry name" value="HELICc"/>
    <property type="match status" value="1"/>
</dbReference>
<organism evidence="14 15">
    <name type="scientific">Spodoptera frugiperda</name>
    <name type="common">Fall armyworm</name>
    <dbReference type="NCBI Taxonomy" id="7108"/>
    <lineage>
        <taxon>Eukaryota</taxon>
        <taxon>Metazoa</taxon>
        <taxon>Ecdysozoa</taxon>
        <taxon>Arthropoda</taxon>
        <taxon>Hexapoda</taxon>
        <taxon>Insecta</taxon>
        <taxon>Pterygota</taxon>
        <taxon>Neoptera</taxon>
        <taxon>Endopterygota</taxon>
        <taxon>Lepidoptera</taxon>
        <taxon>Glossata</taxon>
        <taxon>Ditrysia</taxon>
        <taxon>Noctuoidea</taxon>
        <taxon>Noctuidae</taxon>
        <taxon>Amphipyrinae</taxon>
        <taxon>Spodoptera</taxon>
    </lineage>
</organism>
<evidence type="ECO:0000256" key="1">
    <source>
        <dbReference type="ARBA" id="ARBA00010140"/>
    </source>
</evidence>
<feature type="compositionally biased region" description="Polar residues" evidence="11">
    <location>
        <begin position="1686"/>
        <end position="1710"/>
    </location>
</feature>
<comment type="catalytic activity">
    <reaction evidence="10">
        <text>ATP + H2O = ADP + phosphate + H(+)</text>
        <dbReference type="Rhea" id="RHEA:13065"/>
        <dbReference type="ChEBI" id="CHEBI:15377"/>
        <dbReference type="ChEBI" id="CHEBI:15378"/>
        <dbReference type="ChEBI" id="CHEBI:30616"/>
        <dbReference type="ChEBI" id="CHEBI:43474"/>
        <dbReference type="ChEBI" id="CHEBI:456216"/>
        <dbReference type="EC" id="5.6.2.4"/>
    </reaction>
</comment>
<feature type="compositionally biased region" description="Basic and acidic residues" evidence="11">
    <location>
        <begin position="1642"/>
        <end position="1661"/>
    </location>
</feature>
<dbReference type="GO" id="GO:0005524">
    <property type="term" value="F:ATP binding"/>
    <property type="evidence" value="ECO:0007669"/>
    <property type="project" value="UniProtKB-KW"/>
</dbReference>
<evidence type="ECO:0000259" key="12">
    <source>
        <dbReference type="PROSITE" id="PS51192"/>
    </source>
</evidence>
<dbReference type="GeneID" id="118269035"/>
<dbReference type="Pfam" id="PF00270">
    <property type="entry name" value="DEAD"/>
    <property type="match status" value="1"/>
</dbReference>
<evidence type="ECO:0000256" key="9">
    <source>
        <dbReference type="ARBA" id="ARBA00034808"/>
    </source>
</evidence>
<sequence length="1944" mass="219944">MTNTLESFTDVLGDEIGNSQPLSLPSSTESRGLPLSVNNPINVGVTERPSKCTGQRGQFRSVEEIDPKYRDVFSYPYFNLVQSRVIEDALYSDKSIVVCAPTGSGKTVVFEMAIVQLLMELEDKQYSEDFKIIYMAPVKALCTERLTEWYSKFTKLGLMCIEVTGDTDVDFTQLKPYKIIITTPEKWDMLTRRWRDHRGLVEVVKLFLIDEVHILNDETRGPVLEAVVSRMKTIESSAQSVHRIEQLQKEMQGETVSYKSPPRIRFVAVSATVSNPEDVATWLGSSDKPAVFYKFGDECRPVKLKRIVEGYPCAEGTSIFKFDIILNYKLWPIIQKYHCGKPTLIFCNTRKSVILTAETLSRELTISFNAEQKAKLTALASTIKNKALQALVMSGVGCHHAGLLYEERQNIEFAFRNRDLPILITTTTLAMGVNLPAHLVIVKNTQQYVNGAYQEYSISTVLQMVGRAGRPQFDTEATAVIMTRLVDKPRYQALVGGCEPLQSFLHKRLPENLNSEAALGTVGDVAQCVQWLRSTFLYVRAAKDPKKYLGLSQNSPQHLISKKIEELCVKAMNSLASSGLITMDEASCIQSTEAGRLMSIFYLDLETMKQIMKVEGSETLERLLTLICESHELADMHLRVDERRCLNLLNRNQAAATIRFPMKGKISTRQMKLNCIIQAVLGCLPIPDPSLNQEAMKIIRIAERVCKCLVTYVTRPDLVAQQPMFYSAILNSILLAKCITAHLWENSPYVSKQLKGIGPTFSTLLATAGKVNFILLEESHPRDLERIMNKGAPAGNVLRKQISLLPKYQLTMVPVDEKTVTLQLLLINQAYLAENMGNLTAGENHKSYIIVGDSNNHLLLLATFKDKDLISVFDGIISHEIRRKHNFEHKIFAHCVSSSFVGIDAQAEYLFNDLEPFLGGTNTQKNNSQKNSATNKKVTERQTCITDTFKERKRKNTDAIEKSKEKKKRESAMIESFKYLKQSFETASKNVNQNVQMNTNKKSTNNINFGHSEPSNSNCNDVGNRRQDDTQHSTSVLNMCPEEMDSDEFIDEGKIDSILNEIENEMNKGKPNPNNSNARFRTNINTPTFNKSTTHSLNTMTNLYSTTKSTNYSTGPLRKRKPVTTKSNYNFIDLLERKLSLSDNEDVIEVPQKDNGFSDTIKSQIQKYLTKTKTTIPDKNVEILTILDDPQTELPDDTELNQTLLVEELPKTVQHEDVGHETEHVGHATYEIKEILGPTDSTNVQNSQVRGTNNITCYQDDNDGTNEKDVSERNKKVDDNHEFADYNTNIEQLTDFSDKSTIVLDDETIKPIDKCHEVKDNFMEVIESKNDTEENFNEMGKRNQNDIQLIENGNEHLDEQLISPTTENIQCIDTNKTRYSTIDESLEVKESDLTTQNNDTERVEDNVDEPLRQIVPLNINQLVSNNDTLTTDVLNREEFAPDISSDPIGIDCRQSNRASTAPTFFLPPSSAQSTSNYFSKTIETDQRKTKFVQRFTYVASKIDVCTKQTPEYSMQVIKKMKMDVDITAIVSRKNDCFNSNDYDQRSNKNIEMIEVLRSNNTTREDNGLISTYNNERNDTPKVIFPPIHFSTSTDSSAMLPREGSVNEVVNSHVRSTNTNETLPNNTKNVLNDNTNEILSSNHSEHLEAKDKCENSSKDIRQTDSGNASVGENKIQNILQKYSKKLSTNTTIPPTPSCSNIIRPRYNSSPKIKSRKPFKISDLHKLHASIPDTIVENKTEVQKDLLQTPKMNLIVEATKKLETLNKSELTQNVELDLEPINEYVSPKIDLEPKVCNIDQSMFNPKKLLQCVADDGPEIVPPPPEFCDEISYSPEGDLVACGRNEMLTSQLHDFTNNYEECNESIFDDNTGSDLTPSKEIETWVLSQEDDDCESNMSLNISPTKSYTVMRKNYSNNSNFSYKNIMSRHAKLGKFRFSQKDKFRPKK</sequence>
<dbReference type="InterPro" id="IPR014001">
    <property type="entry name" value="Helicase_ATP-bd"/>
</dbReference>
<dbReference type="SUPFAM" id="SSF46785">
    <property type="entry name" value="Winged helix' DNA-binding domain"/>
    <property type="match status" value="1"/>
</dbReference>
<dbReference type="SUPFAM" id="SSF52540">
    <property type="entry name" value="P-loop containing nucleoside triphosphate hydrolases"/>
    <property type="match status" value="1"/>
</dbReference>
<evidence type="ECO:0000256" key="6">
    <source>
        <dbReference type="ARBA" id="ARBA00023235"/>
    </source>
</evidence>
<dbReference type="RefSeq" id="XP_050555445.1">
    <property type="nucleotide sequence ID" value="XM_050699488.1"/>
</dbReference>
<dbReference type="Gene3D" id="1.10.10.10">
    <property type="entry name" value="Winged helix-like DNA-binding domain superfamily/Winged helix DNA-binding domain"/>
    <property type="match status" value="1"/>
</dbReference>
<dbReference type="InterPro" id="IPR036388">
    <property type="entry name" value="WH-like_DNA-bd_sf"/>
</dbReference>
<dbReference type="InterPro" id="IPR057842">
    <property type="entry name" value="WH_MER3"/>
</dbReference>
<dbReference type="SUPFAM" id="SSF158702">
    <property type="entry name" value="Sec63 N-terminal domain-like"/>
    <property type="match status" value="1"/>
</dbReference>
<dbReference type="Pfam" id="PF23445">
    <property type="entry name" value="WHD_SNRNP200"/>
    <property type="match status" value="1"/>
</dbReference>
<dbReference type="Pfam" id="PF00271">
    <property type="entry name" value="Helicase_C"/>
    <property type="match status" value="1"/>
</dbReference>
<dbReference type="PROSITE" id="PS51194">
    <property type="entry name" value="HELICASE_CTER"/>
    <property type="match status" value="1"/>
</dbReference>
<evidence type="ECO:0000256" key="11">
    <source>
        <dbReference type="SAM" id="MobiDB-lite"/>
    </source>
</evidence>
<dbReference type="Proteomes" id="UP000829999">
    <property type="component" value="Chromosome 2"/>
</dbReference>
<dbReference type="GO" id="GO:0016787">
    <property type="term" value="F:hydrolase activity"/>
    <property type="evidence" value="ECO:0007669"/>
    <property type="project" value="UniProtKB-KW"/>
</dbReference>
<keyword evidence="3" id="KW-0378">Hydrolase</keyword>
<keyword evidence="6" id="KW-0413">Isomerase</keyword>
<proteinExistence type="inferred from homology"/>
<evidence type="ECO:0000259" key="13">
    <source>
        <dbReference type="PROSITE" id="PS51194"/>
    </source>
</evidence>
<feature type="region of interest" description="Disordered" evidence="11">
    <location>
        <begin position="14"/>
        <end position="39"/>
    </location>
</feature>
<name>A0A9R0DYJ2_SPOFR</name>
<dbReference type="InterPro" id="IPR004179">
    <property type="entry name" value="Sec63-dom"/>
</dbReference>
<keyword evidence="14" id="KW-1185">Reference proteome</keyword>
<feature type="domain" description="Helicase C-terminal" evidence="13">
    <location>
        <begin position="332"/>
        <end position="517"/>
    </location>
</feature>
<keyword evidence="7" id="KW-0469">Meiosis</keyword>
<feature type="domain" description="Helicase ATP-binding" evidence="12">
    <location>
        <begin position="87"/>
        <end position="291"/>
    </location>
</feature>
<keyword evidence="2" id="KW-0547">Nucleotide-binding</keyword>
<keyword evidence="5" id="KW-0067">ATP-binding</keyword>
<dbReference type="GO" id="GO:0051321">
    <property type="term" value="P:meiotic cell cycle"/>
    <property type="evidence" value="ECO:0007669"/>
    <property type="project" value="UniProtKB-KW"/>
</dbReference>
<feature type="region of interest" description="Disordered" evidence="11">
    <location>
        <begin position="1642"/>
        <end position="1671"/>
    </location>
</feature>
<evidence type="ECO:0000256" key="4">
    <source>
        <dbReference type="ARBA" id="ARBA00022806"/>
    </source>
</evidence>
<protein>
    <recommendedName>
        <fullName evidence="9">DNA 3'-5' helicase</fullName>
        <ecNumber evidence="9">5.6.2.4</ecNumber>
    </recommendedName>
</protein>
<evidence type="ECO:0000256" key="2">
    <source>
        <dbReference type="ARBA" id="ARBA00022741"/>
    </source>
</evidence>
<keyword evidence="4" id="KW-0347">Helicase</keyword>
<dbReference type="InterPro" id="IPR027417">
    <property type="entry name" value="P-loop_NTPase"/>
</dbReference>
<gene>
    <name evidence="15" type="primary">LOC118269035</name>
</gene>
<feature type="compositionally biased region" description="Polar residues" evidence="11">
    <location>
        <begin position="1662"/>
        <end position="1671"/>
    </location>
</feature>
<dbReference type="EC" id="5.6.2.4" evidence="9"/>
<comment type="catalytic activity">
    <reaction evidence="8">
        <text>Couples ATP hydrolysis with the unwinding of duplex DNA by translocating in the 3'-5' direction.</text>
        <dbReference type="EC" id="5.6.2.4"/>
    </reaction>
</comment>
<dbReference type="GO" id="GO:0003676">
    <property type="term" value="F:nucleic acid binding"/>
    <property type="evidence" value="ECO:0007669"/>
    <property type="project" value="InterPro"/>
</dbReference>
<dbReference type="Gene3D" id="3.40.50.300">
    <property type="entry name" value="P-loop containing nucleotide triphosphate hydrolases"/>
    <property type="match status" value="2"/>
</dbReference>
<reference evidence="15" key="1">
    <citation type="submission" date="2025-08" db="UniProtKB">
        <authorList>
            <consortium name="RefSeq"/>
        </authorList>
    </citation>
    <scope>IDENTIFICATION</scope>
    <source>
        <tissue evidence="15">Whole larval tissue</tissue>
    </source>
</reference>